<dbReference type="EMBL" id="CP106679">
    <property type="protein sequence ID" value="UXP33867.1"/>
    <property type="molecule type" value="Genomic_DNA"/>
</dbReference>
<name>A0ABY6CTL7_9BACT</name>
<accession>A0ABY6CTL7</accession>
<dbReference type="RefSeq" id="WP_262311293.1">
    <property type="nucleotide sequence ID" value="NZ_CP106679.1"/>
</dbReference>
<proteinExistence type="predicted"/>
<feature type="chain" id="PRO_5046997938" description="LPP20 lipoprotein" evidence="1">
    <location>
        <begin position="20"/>
        <end position="587"/>
    </location>
</feature>
<gene>
    <name evidence="2" type="ORF">N6H18_07900</name>
</gene>
<protein>
    <recommendedName>
        <fullName evidence="4">LPP20 lipoprotein</fullName>
    </recommendedName>
</protein>
<evidence type="ECO:0000256" key="1">
    <source>
        <dbReference type="SAM" id="SignalP"/>
    </source>
</evidence>
<sequence>MKKITLLFLSICLFFQTWAQEPAWMDPISRASQWQESAFLTAFATEIIPKNQSQSDAQSKLYQMIKSQLSDAILVSINSKTELNVTVENTATDERLKQRSTSVSDVDLVGLKLDNYYDKRKNSLYVFGYVSIDELTQYNRNIISKNTTQINQNNERYASIQNKSDQIRLLIGNKQLLEGIQKSVRILNALSKPHGADINRLQITATENSRRLAELFTQGNVSMTDIVTRLHGELLLTLPTGDLSPISDSKFGYGSSEVSSAFSVVLYNELKNTLSSDNRLTFSPDGKGKLIGSFFQNATETIFTASITAPNNDIISATTFPVATQIIQTQGLALLPPNFNFIPRISRMTLSAPKTFTIKPSEFVNRPLLISCILDGSAMDNVPLDLALEKDGKSKNYSLITSDKGIATFNLDKSMVVPGQSYLVKINLNLEKYLSLSPKSSFLQDIKANQTIPETSTEVIINSPTVYIQSKEEGISSPLSIKVIEPAVKSGLAELHYAFVNDGTTADYELIIEAAARKGQTGEIATLAYVDATVSLVDKQSGKEVYKNSFFDIKGIGANHDDAQAKAFQKAKSQIADDITYNLEYKR</sequence>
<evidence type="ECO:0008006" key="4">
    <source>
        <dbReference type="Google" id="ProtNLM"/>
    </source>
</evidence>
<keyword evidence="1" id="KW-0732">Signal</keyword>
<feature type="signal peptide" evidence="1">
    <location>
        <begin position="1"/>
        <end position="19"/>
    </location>
</feature>
<reference evidence="2" key="1">
    <citation type="submission" date="2022-09" db="EMBL/GenBank/DDBJ databases">
        <title>Comparative genomics and taxonomic characterization of three novel marine species of genus Reichenbachiella exhibiting antioxidant and polysaccharide degradation activities.</title>
        <authorList>
            <person name="Muhammad N."/>
            <person name="Lee Y.-J."/>
            <person name="Ko J."/>
            <person name="Kim S.-G."/>
        </authorList>
    </citation>
    <scope>NUCLEOTIDE SEQUENCE</scope>
    <source>
        <strain evidence="2">BKB1-1</strain>
    </source>
</reference>
<organism evidence="2 3">
    <name type="scientific">Reichenbachiella agarivorans</name>
    <dbReference type="NCBI Taxonomy" id="2979464"/>
    <lineage>
        <taxon>Bacteria</taxon>
        <taxon>Pseudomonadati</taxon>
        <taxon>Bacteroidota</taxon>
        <taxon>Cytophagia</taxon>
        <taxon>Cytophagales</taxon>
        <taxon>Reichenbachiellaceae</taxon>
        <taxon>Reichenbachiella</taxon>
    </lineage>
</organism>
<keyword evidence="3" id="KW-1185">Reference proteome</keyword>
<dbReference type="Proteomes" id="UP001065174">
    <property type="component" value="Chromosome"/>
</dbReference>
<evidence type="ECO:0000313" key="3">
    <source>
        <dbReference type="Proteomes" id="UP001065174"/>
    </source>
</evidence>
<evidence type="ECO:0000313" key="2">
    <source>
        <dbReference type="EMBL" id="UXP33867.1"/>
    </source>
</evidence>